<dbReference type="Proteomes" id="UP000077671">
    <property type="component" value="Unassembled WGS sequence"/>
</dbReference>
<proteinExistence type="predicted"/>
<evidence type="ECO:0000256" key="1">
    <source>
        <dbReference type="SAM" id="MobiDB-lite"/>
    </source>
</evidence>
<dbReference type="Proteomes" id="UP000836402">
    <property type="component" value="Unassembled WGS sequence"/>
</dbReference>
<organism evidence="3 4">
    <name type="scientific">Tilletia caries</name>
    <name type="common">wheat bunt fungus</name>
    <dbReference type="NCBI Taxonomy" id="13290"/>
    <lineage>
        <taxon>Eukaryota</taxon>
        <taxon>Fungi</taxon>
        <taxon>Dikarya</taxon>
        <taxon>Basidiomycota</taxon>
        <taxon>Ustilaginomycotina</taxon>
        <taxon>Exobasidiomycetes</taxon>
        <taxon>Tilletiales</taxon>
        <taxon>Tilletiaceae</taxon>
        <taxon>Tilletia</taxon>
    </lineage>
</organism>
<reference evidence="2" key="3">
    <citation type="submission" date="2020-10" db="EMBL/GenBank/DDBJ databases">
        <authorList>
            <person name="Sedaghatjoo S."/>
        </authorList>
    </citation>
    <scope>NUCLEOTIDE SEQUENCE</scope>
    <source>
        <strain evidence="2">AZH3</strain>
    </source>
</reference>
<feature type="compositionally biased region" description="Acidic residues" evidence="1">
    <location>
        <begin position="237"/>
        <end position="247"/>
    </location>
</feature>
<evidence type="ECO:0000313" key="4">
    <source>
        <dbReference type="Proteomes" id="UP000077671"/>
    </source>
</evidence>
<gene>
    <name evidence="3" type="ORF">A4X03_0g4605</name>
    <name evidence="2" type="ORF">JKIAZH3_G1290</name>
</gene>
<evidence type="ECO:0000313" key="5">
    <source>
        <dbReference type="Proteomes" id="UP000836402"/>
    </source>
</evidence>
<dbReference type="EMBL" id="LWDD02000641">
    <property type="protein sequence ID" value="KAE8257644.1"/>
    <property type="molecule type" value="Genomic_DNA"/>
</dbReference>
<evidence type="ECO:0000313" key="3">
    <source>
        <dbReference type="EMBL" id="KAE8257644.1"/>
    </source>
</evidence>
<evidence type="ECO:0000313" key="2">
    <source>
        <dbReference type="EMBL" id="CAD6940850.1"/>
    </source>
</evidence>
<reference evidence="3" key="2">
    <citation type="journal article" date="2019" name="IMA Fungus">
        <title>Genome sequencing and comparison of five Tilletia species to identify candidate genes for the detection of regulated species infecting wheat.</title>
        <authorList>
            <person name="Nguyen H.D.T."/>
            <person name="Sultana T."/>
            <person name="Kesanakurti P."/>
            <person name="Hambleton S."/>
        </authorList>
    </citation>
    <scope>NUCLEOTIDE SEQUENCE</scope>
    <source>
        <strain evidence="3">DAOMC 238032</strain>
    </source>
</reference>
<name>A0A177VAS0_9BASI</name>
<dbReference type="EMBL" id="CAJHJG010004420">
    <property type="protein sequence ID" value="CAD6940850.1"/>
    <property type="molecule type" value="Genomic_DNA"/>
</dbReference>
<evidence type="ECO:0008006" key="6">
    <source>
        <dbReference type="Google" id="ProtNLM"/>
    </source>
</evidence>
<protein>
    <recommendedName>
        <fullName evidence="6">F-box domain-containing protein</fullName>
    </recommendedName>
</protein>
<keyword evidence="5" id="KW-1185">Reference proteome</keyword>
<sequence length="710" mass="79705">MDIDNNETQSASAVVVRRFLDVPELVGMVLGYLSRDRTDLLQLSLVCRSLRVQALHAWSRHLDIPITAAIDRFRLFSAHPSLLSAVRFLRIRNDVVDRGLYGSTSRGPKPSSWTKLNKLLSMLDGQIISASSSGDRALPLIDVTIRPQDRLRLPSVLKQRVVALRILPVNDRLSRIDQELESDDDDEHNFDCDDEDSMDYGDEDNSDEDGPYPPKKKQKQKRPSTPESASEPGTPIELDDPEPESDPELSGSDPPKVTMDLLDKLWGYEDKSRKRLVAAKEQRGWKELIDIIQQAGNGPGLRTFHFGVFECPAGNPPSEQLLQQLWETLVTQHAAHLLDLSLNLGTVDIPDAILASENLSKLEVFNLERDGLQKSAELDDFLDHTTRLRELYINTLRNYRSSGLQAEGQFLSMRQTFPHLKWVHVSDPAPAFEDQLGFAARHQGVTSLLYPSFIPVTTTGAPTNPDLPSLIPYPNLKFTPLSGRRELQLLAMQGRFLSHVVVAFDQYSPKPWLQVNSVVTWLAGNSDAAKAVTCLEILQEHGDLNYSIPYFDEAFSSTCLPNLTELSLVFGDNEGDRQFTTAQFDQMLQYALVNLVSASKLRVLRMCDGSRQIKANELCNGTVFPPSLELFAWLEAPNRMPQYFRFVPTAIYHGFDSSYVRGGKLGKLQRVPAVSRARITKEGVWERSFHSMRTATVLEHVPGPPRLALD</sequence>
<accession>A0A177VAS0</accession>
<dbReference type="AlphaFoldDB" id="A0A177VAS0"/>
<comment type="caution">
    <text evidence="3">The sequence shown here is derived from an EMBL/GenBank/DDBJ whole genome shotgun (WGS) entry which is preliminary data.</text>
</comment>
<feature type="region of interest" description="Disordered" evidence="1">
    <location>
        <begin position="179"/>
        <end position="258"/>
    </location>
</feature>
<feature type="compositionally biased region" description="Acidic residues" evidence="1">
    <location>
        <begin position="179"/>
        <end position="210"/>
    </location>
</feature>
<reference evidence="3" key="1">
    <citation type="submission" date="2016-04" db="EMBL/GenBank/DDBJ databases">
        <authorList>
            <person name="Nguyen H.D."/>
            <person name="Kesanakurti P."/>
            <person name="Cullis J."/>
            <person name="Levesque C.A."/>
            <person name="Hambleton S."/>
        </authorList>
    </citation>
    <scope>NUCLEOTIDE SEQUENCE</scope>
    <source>
        <strain evidence="3">DAOMC 238032</strain>
    </source>
</reference>